<comment type="caution">
    <text evidence="3">The sequence shown here is derived from an EMBL/GenBank/DDBJ whole genome shotgun (WGS) entry which is preliminary data.</text>
</comment>
<sequence>MMSSDQTLTQTETQVFGGEKTKPARTPRPLGQAMQRGFLSRCPHCGDGKLFRSFLRPVANCSVCNEDYTPQRADDLPAYLTVLIVGHVVVALFMMVENMGGLSLWGHLAIWGPVTILMSLVLLQPIKGATIGLQWALYMHGFDKESQQEYI</sequence>
<dbReference type="NCBIfam" id="NF004633">
    <property type="entry name" value="PRK05978.1"/>
    <property type="match status" value="1"/>
</dbReference>
<name>A0A7W8AKR1_9HYPH</name>
<reference evidence="3 4" key="1">
    <citation type="submission" date="2020-08" db="EMBL/GenBank/DDBJ databases">
        <title>Genomic Encyclopedia of Type Strains, Phase IV (KMG-IV): sequencing the most valuable type-strain genomes for metagenomic binning, comparative biology and taxonomic classification.</title>
        <authorList>
            <person name="Goeker M."/>
        </authorList>
    </citation>
    <scope>NUCLEOTIDE SEQUENCE [LARGE SCALE GENOMIC DNA]</scope>
    <source>
        <strain evidence="3 4">DSM 25620</strain>
    </source>
</reference>
<keyword evidence="4" id="KW-1185">Reference proteome</keyword>
<feature type="compositionally biased region" description="Polar residues" evidence="1">
    <location>
        <begin position="1"/>
        <end position="14"/>
    </location>
</feature>
<keyword evidence="2" id="KW-0812">Transmembrane</keyword>
<protein>
    <submittedName>
        <fullName evidence="3">Uncharacterized protein (DUF983 family)</fullName>
    </submittedName>
</protein>
<feature type="transmembrane region" description="Helical" evidence="2">
    <location>
        <begin position="76"/>
        <end position="96"/>
    </location>
</feature>
<organism evidence="3 4">
    <name type="scientific">Pseudochrobactrum saccharolyticum</name>
    <dbReference type="NCBI Taxonomy" id="354352"/>
    <lineage>
        <taxon>Bacteria</taxon>
        <taxon>Pseudomonadati</taxon>
        <taxon>Pseudomonadota</taxon>
        <taxon>Alphaproteobacteria</taxon>
        <taxon>Hyphomicrobiales</taxon>
        <taxon>Brucellaceae</taxon>
        <taxon>Pseudochrobactrum</taxon>
    </lineage>
</organism>
<keyword evidence="2" id="KW-0472">Membrane</keyword>
<gene>
    <name evidence="3" type="ORF">HNQ68_001387</name>
</gene>
<evidence type="ECO:0000256" key="1">
    <source>
        <dbReference type="SAM" id="MobiDB-lite"/>
    </source>
</evidence>
<dbReference type="AlphaFoldDB" id="A0A7W8AKR1"/>
<dbReference type="InterPro" id="IPR009325">
    <property type="entry name" value="DUF983"/>
</dbReference>
<feature type="region of interest" description="Disordered" evidence="1">
    <location>
        <begin position="1"/>
        <end position="30"/>
    </location>
</feature>
<evidence type="ECO:0000313" key="3">
    <source>
        <dbReference type="EMBL" id="MBB5090863.1"/>
    </source>
</evidence>
<evidence type="ECO:0000256" key="2">
    <source>
        <dbReference type="SAM" id="Phobius"/>
    </source>
</evidence>
<feature type="transmembrane region" description="Helical" evidence="2">
    <location>
        <begin position="102"/>
        <end position="123"/>
    </location>
</feature>
<evidence type="ECO:0000313" key="4">
    <source>
        <dbReference type="Proteomes" id="UP000531231"/>
    </source>
</evidence>
<dbReference type="EMBL" id="JACHIL010000002">
    <property type="protein sequence ID" value="MBB5090863.1"/>
    <property type="molecule type" value="Genomic_DNA"/>
</dbReference>
<accession>A0A7W8AKR1</accession>
<dbReference type="Proteomes" id="UP000531231">
    <property type="component" value="Unassembled WGS sequence"/>
</dbReference>
<proteinExistence type="predicted"/>
<dbReference type="Pfam" id="PF06170">
    <property type="entry name" value="DUF983"/>
    <property type="match status" value="1"/>
</dbReference>
<keyword evidence="2" id="KW-1133">Transmembrane helix</keyword>